<proteinExistence type="predicted"/>
<keyword evidence="2" id="KW-1185">Reference proteome</keyword>
<name>A0ACC0A9H7_CATRO</name>
<evidence type="ECO:0000313" key="1">
    <source>
        <dbReference type="EMBL" id="KAI5657097.1"/>
    </source>
</evidence>
<comment type="caution">
    <text evidence="1">The sequence shown here is derived from an EMBL/GenBank/DDBJ whole genome shotgun (WGS) entry which is preliminary data.</text>
</comment>
<gene>
    <name evidence="1" type="ORF">M9H77_25890</name>
</gene>
<sequence>MEQNPSSSCKVDRKTIEKNRRNHMKSLFSNLSSLVPHHSREVLSLPDQLEEATNYIKKLQIKLERMRERRDNLAGSVRMSSDAKARLKRPRIEVNEMGGSVIEVILITGSDCQFMFTEVIRVLHEERAEIVRANYSVKDNTVFHIIHSKIAEFEAYYGSAARVSERLRKIVDIDK</sequence>
<dbReference type="EMBL" id="CM044706">
    <property type="protein sequence ID" value="KAI5657097.1"/>
    <property type="molecule type" value="Genomic_DNA"/>
</dbReference>
<dbReference type="Proteomes" id="UP001060085">
    <property type="component" value="Linkage Group LG06"/>
</dbReference>
<organism evidence="1 2">
    <name type="scientific">Catharanthus roseus</name>
    <name type="common">Madagascar periwinkle</name>
    <name type="synonym">Vinca rosea</name>
    <dbReference type="NCBI Taxonomy" id="4058"/>
    <lineage>
        <taxon>Eukaryota</taxon>
        <taxon>Viridiplantae</taxon>
        <taxon>Streptophyta</taxon>
        <taxon>Embryophyta</taxon>
        <taxon>Tracheophyta</taxon>
        <taxon>Spermatophyta</taxon>
        <taxon>Magnoliopsida</taxon>
        <taxon>eudicotyledons</taxon>
        <taxon>Gunneridae</taxon>
        <taxon>Pentapetalae</taxon>
        <taxon>asterids</taxon>
        <taxon>lamiids</taxon>
        <taxon>Gentianales</taxon>
        <taxon>Apocynaceae</taxon>
        <taxon>Rauvolfioideae</taxon>
        <taxon>Vinceae</taxon>
        <taxon>Catharanthinae</taxon>
        <taxon>Catharanthus</taxon>
    </lineage>
</organism>
<protein>
    <submittedName>
        <fullName evidence="1">Uncharacterized protein</fullName>
    </submittedName>
</protein>
<evidence type="ECO:0000313" key="2">
    <source>
        <dbReference type="Proteomes" id="UP001060085"/>
    </source>
</evidence>
<accession>A0ACC0A9H7</accession>
<reference evidence="2" key="1">
    <citation type="journal article" date="2023" name="Nat. Plants">
        <title>Single-cell RNA sequencing provides a high-resolution roadmap for understanding the multicellular compartmentation of specialized metabolism.</title>
        <authorList>
            <person name="Sun S."/>
            <person name="Shen X."/>
            <person name="Li Y."/>
            <person name="Li Y."/>
            <person name="Wang S."/>
            <person name="Li R."/>
            <person name="Zhang H."/>
            <person name="Shen G."/>
            <person name="Guo B."/>
            <person name="Wei J."/>
            <person name="Xu J."/>
            <person name="St-Pierre B."/>
            <person name="Chen S."/>
            <person name="Sun C."/>
        </authorList>
    </citation>
    <scope>NUCLEOTIDE SEQUENCE [LARGE SCALE GENOMIC DNA]</scope>
</reference>